<protein>
    <submittedName>
        <fullName evidence="1">Uncharacterized protein</fullName>
    </submittedName>
</protein>
<dbReference type="Proteomes" id="UP000805649">
    <property type="component" value="Unassembled WGS sequence"/>
</dbReference>
<accession>A0ACC3YDB4</accession>
<name>A0ACC3YDB4_COLTU</name>
<evidence type="ECO:0000313" key="2">
    <source>
        <dbReference type="Proteomes" id="UP000805649"/>
    </source>
</evidence>
<dbReference type="EMBL" id="VUJX02000014">
    <property type="protein sequence ID" value="KAL0929841.1"/>
    <property type="molecule type" value="Genomic_DNA"/>
</dbReference>
<sequence>MESSHVDPPTRKILSRWDISNLHEILGSDRSPKQFSNHLRHSLAILAQETSLDQARSWLATEIETRQNDSYRNRGPPRNFLTHGDVKGVLQAHVISPLYPFQLLWCS</sequence>
<keyword evidence="2" id="KW-1185">Reference proteome</keyword>
<organism evidence="1 2">
    <name type="scientific">Colletotrichum truncatum</name>
    <name type="common">Anthracnose fungus</name>
    <name type="synonym">Colletotrichum capsici</name>
    <dbReference type="NCBI Taxonomy" id="5467"/>
    <lineage>
        <taxon>Eukaryota</taxon>
        <taxon>Fungi</taxon>
        <taxon>Dikarya</taxon>
        <taxon>Ascomycota</taxon>
        <taxon>Pezizomycotina</taxon>
        <taxon>Sordariomycetes</taxon>
        <taxon>Hypocreomycetidae</taxon>
        <taxon>Glomerellales</taxon>
        <taxon>Glomerellaceae</taxon>
        <taxon>Colletotrichum</taxon>
        <taxon>Colletotrichum truncatum species complex</taxon>
    </lineage>
</organism>
<comment type="caution">
    <text evidence="1">The sequence shown here is derived from an EMBL/GenBank/DDBJ whole genome shotgun (WGS) entry which is preliminary data.</text>
</comment>
<evidence type="ECO:0000313" key="1">
    <source>
        <dbReference type="EMBL" id="KAL0929841.1"/>
    </source>
</evidence>
<gene>
    <name evidence="1" type="ORF">CTRU02_215271</name>
</gene>
<reference evidence="1 2" key="1">
    <citation type="journal article" date="2020" name="Phytopathology">
        <title>Genome Sequence Resources of Colletotrichum truncatum, C. plurivorum, C. musicola, and C. sojae: Four Species Pathogenic to Soybean (Glycine max).</title>
        <authorList>
            <person name="Rogerio F."/>
            <person name="Boufleur T.R."/>
            <person name="Ciampi-Guillardi M."/>
            <person name="Sukno S.A."/>
            <person name="Thon M.R."/>
            <person name="Massola Junior N.S."/>
            <person name="Baroncelli R."/>
        </authorList>
    </citation>
    <scope>NUCLEOTIDE SEQUENCE [LARGE SCALE GENOMIC DNA]</scope>
    <source>
        <strain evidence="1 2">CMES1059</strain>
    </source>
</reference>
<proteinExistence type="predicted"/>